<feature type="domain" description="Beta-lactamase-related" evidence="2">
    <location>
        <begin position="28"/>
        <end position="358"/>
    </location>
</feature>
<feature type="signal peptide" evidence="1">
    <location>
        <begin position="1"/>
        <end position="19"/>
    </location>
</feature>
<comment type="caution">
    <text evidence="4">The sequence shown here is derived from an EMBL/GenBank/DDBJ whole genome shotgun (WGS) entry which is preliminary data.</text>
</comment>
<dbReference type="InterPro" id="IPR050491">
    <property type="entry name" value="AmpC-like"/>
</dbReference>
<organism evidence="4 5">
    <name type="scientific">Algoriphagus chordae</name>
    <dbReference type="NCBI Taxonomy" id="237019"/>
    <lineage>
        <taxon>Bacteria</taxon>
        <taxon>Pseudomonadati</taxon>
        <taxon>Bacteroidota</taxon>
        <taxon>Cytophagia</taxon>
        <taxon>Cytophagales</taxon>
        <taxon>Cyclobacteriaceae</taxon>
        <taxon>Algoriphagus</taxon>
    </lineage>
</organism>
<sequence length="596" mass="67582">MRSLLFSLLFLFISTLTFAQSKLDSKQLDSKLQELQEATKTVGFSVAIVKGDEVLYSKGFGYRDLDNKLKADENTLYAIGSSSKAFTVALLGIMEEEKGLKFTNSPKKYLPELEFYNDELNNQVTILDMVSHRTGLPRHDLSWYLFPTEDKDSLLSRVKYQEPFTGIREQWFYNNFMYLAQGLITEKLTGKSWEDNIKERFFKPLNMTTSNTSIKELESQSNISKGYVLEEFETNKVTPYYNIAAISPAGAINSSVKEMTNWLKIWLNEGKLNDNQVLPKAYVAKAINPLMLVGGGIADKQFPDQHLNSYGYAWFTSSYKGHYRLEHGGNIDGFSANVSFFPADSIGIVILANQDGSALPTLARNMISDEILGLEKTDWVSYYSEKLNKAKEQQKESKTEKKSNIIPNTTPSHGLIEYTGKYNQPGYGTFNIEFENDSLWAQFPRERMYLKHMHYDVFEPFMVKENKIDTLSGLGLNFNFRSNDLGDIESASMKVEPTLEPITFKRSPEEAKVSAETLDSYVGTYSLSGTDLKVSKKNETLTLLVPGQPEYSLTPTQENEFIIKGLSGYKVRFEEKEGVLNMLLIQPNGTFTAIKK</sequence>
<feature type="domain" description="Peptidase S12 Pab87-related C-terminal" evidence="3">
    <location>
        <begin position="407"/>
        <end position="505"/>
    </location>
</feature>
<dbReference type="RefSeq" id="WP_111320949.1">
    <property type="nucleotide sequence ID" value="NZ_QKZT01000014.1"/>
</dbReference>
<dbReference type="Gene3D" id="3.40.710.10">
    <property type="entry name" value="DD-peptidase/beta-lactamase superfamily"/>
    <property type="match status" value="1"/>
</dbReference>
<feature type="chain" id="PRO_5016056660" evidence="1">
    <location>
        <begin position="20"/>
        <end position="596"/>
    </location>
</feature>
<proteinExistence type="predicted"/>
<dbReference type="InterPro" id="IPR012338">
    <property type="entry name" value="Beta-lactam/transpept-like"/>
</dbReference>
<dbReference type="EMBL" id="QKZT01000014">
    <property type="protein sequence ID" value="PZX49623.1"/>
    <property type="molecule type" value="Genomic_DNA"/>
</dbReference>
<evidence type="ECO:0000313" key="5">
    <source>
        <dbReference type="Proteomes" id="UP000248882"/>
    </source>
</evidence>
<reference evidence="4 5" key="1">
    <citation type="submission" date="2018-06" db="EMBL/GenBank/DDBJ databases">
        <title>Genomic Encyclopedia of Archaeal and Bacterial Type Strains, Phase II (KMG-II): from individual species to whole genera.</title>
        <authorList>
            <person name="Goeker M."/>
        </authorList>
    </citation>
    <scope>NUCLEOTIDE SEQUENCE [LARGE SCALE GENOMIC DNA]</scope>
    <source>
        <strain evidence="4 5">DSM 19830</strain>
    </source>
</reference>
<protein>
    <submittedName>
        <fullName evidence="4">CubicO group peptidase (Beta-lactamase class C family)</fullName>
    </submittedName>
</protein>
<dbReference type="PANTHER" id="PTHR46825:SF15">
    <property type="entry name" value="BETA-LACTAMASE-RELATED DOMAIN-CONTAINING PROTEIN"/>
    <property type="match status" value="1"/>
</dbReference>
<dbReference type="PANTHER" id="PTHR46825">
    <property type="entry name" value="D-ALANYL-D-ALANINE-CARBOXYPEPTIDASE/ENDOPEPTIDASE AMPH"/>
    <property type="match status" value="1"/>
</dbReference>
<evidence type="ECO:0000259" key="2">
    <source>
        <dbReference type="Pfam" id="PF00144"/>
    </source>
</evidence>
<evidence type="ECO:0000259" key="3">
    <source>
        <dbReference type="Pfam" id="PF11954"/>
    </source>
</evidence>
<keyword evidence="5" id="KW-1185">Reference proteome</keyword>
<dbReference type="InterPro" id="IPR001466">
    <property type="entry name" value="Beta-lactam-related"/>
</dbReference>
<accession>A0A2W7QMD9</accession>
<keyword evidence="1" id="KW-0732">Signal</keyword>
<dbReference type="InterPro" id="IPR021860">
    <property type="entry name" value="Peptidase_S12_Pab87-rel_C"/>
</dbReference>
<evidence type="ECO:0000313" key="4">
    <source>
        <dbReference type="EMBL" id="PZX49623.1"/>
    </source>
</evidence>
<dbReference type="AlphaFoldDB" id="A0A2W7QMD9"/>
<evidence type="ECO:0000256" key="1">
    <source>
        <dbReference type="SAM" id="SignalP"/>
    </source>
</evidence>
<dbReference type="OrthoDB" id="1522765at2"/>
<name>A0A2W7QMD9_9BACT</name>
<dbReference type="Pfam" id="PF11954">
    <property type="entry name" value="DUF3471"/>
    <property type="match status" value="1"/>
</dbReference>
<gene>
    <name evidence="4" type="ORF">LV85_03066</name>
</gene>
<dbReference type="Proteomes" id="UP000248882">
    <property type="component" value="Unassembled WGS sequence"/>
</dbReference>
<dbReference type="Gene3D" id="2.40.128.600">
    <property type="match status" value="1"/>
</dbReference>
<dbReference type="Pfam" id="PF00144">
    <property type="entry name" value="Beta-lactamase"/>
    <property type="match status" value="1"/>
</dbReference>
<dbReference type="SUPFAM" id="SSF56601">
    <property type="entry name" value="beta-lactamase/transpeptidase-like"/>
    <property type="match status" value="1"/>
</dbReference>